<feature type="repeat" description="WD" evidence="3">
    <location>
        <begin position="51"/>
        <end position="95"/>
    </location>
</feature>
<sequence>MGNPDRMLSASPNWYCSRSSDAAGGLFGFTARNSVYLMRINPQEPAFYGELVGHTERVSGFAFSHYSGQSHICASSSDDGTVKVWDTNTKSIVTEHKLHRSTIVSLHWSPLVKDLLVTGDEKGIVVCYWSNRNDGQQFFPEPRTIFCLSCSPHQEDLVAVGYKDGMIVLIDISRRGDVVHRLRGHDDEIHCLAWCPHPREEELNQKLEDAPAAEQNTANGDLLPETENKGCYLASGSKDQTIRIWNSSTGKGVSTLKLPYLKRRGGSIDPATKERLWLTLHWPHGHPTQLLSSTFGGELLLWDLTKSGKQKWSLLGASEGQNHTRIVFNLCSLVTEEGRELLISTSMDRDVKCWDLGSLSCSWTLSSLGGFVYCLAFSPVAAGCLAIGVGDSMIRVWNTMSVVNSYDVKTLWQGIKSKVTALSWHPTKEGSLAFGTDDGKVGIYDVFSSKPPQISSTYHKKTVYSLCWGPPLPPFSFGAEGDCSKFTLYSCGGEGIIFQHHPWKLSLEAQDINKLIQDTNDIKHKLPVHTELSWKPDLQHIAIGNEDGSIEIFRAPNLQLICTIQQHHKLVNALRWHHDHSEDPNLSFLLASGSNNAMVYVHNLKGPLENVSDAPITITEPYRTLCGHTAKITSLSWSPHHDARLASASYDGTSQIWDVLQEEPLSNYRGHKGRLLCVQWSPVEADQVWTGADDFCLHSWLLSRQEHSRPPKGKKAADLEKKRSLQPKIKTKKKKKIDSPKQEHGWDVVRGENDSPLPSAQNETSDQDEERGSNEIVTGDKTMQQEVTATRESDTVTYMPPSIPTVEARSPSPTIKRVAVKKEHIKEKTDTRGRKKKSQSLLPISTSKDHRSKEEQHRDCVKLAAAVCCKGADGSHALLEDSVHLGLYSDRATLHRLMEEEGKAHLDSGHPDLQHHIMLWKGDLKGTLQLAAERGELTDQLVALSPMAGYWFWVWAVESYVKQLCFQEQYTKAASHLLSINKVYEAVQLLKGNHLFREAIVVAKARLLSDDPILRELYTSWAAVLEQDGHYAMAAKCYLGASSPYDAAKVLAKKGDLLSLSTASELALLAGEKDLAASFALRCAQEHVTVKNWVGAKQCLQPHSSLLGQRLLLCTSELLYSHTTEKTAIDWKTQATPCFHEWASSGIEDTFITKLTGVWQKEYGVSTADQYSEAYQQLCSSETPPSTPNTIPKQLLLHISQEVALTTFNYLLKNWDEAASALLRSLSRCLQAGQFTLMQDTARLLLPNGCEELRSNLNPENKQSSSACDSLQAYLAYMKLYELWWSQNTDHTSQEIMMDTSAGIEEDVSVAGKDVHDKMSDFEVLLSELHAGFQNAQREIADVQMALREMIQQHQRSRQIQDNSLELEQDPDTGSAQTPEKCPDSGSQISAPSPVSLAELMKKLSAANHKLAEYPEYLKVLPFPDVLESCLVLLHFPSSMLTSELKAQAIGLLQKHSSGSPDHNKAASKFLSLSS</sequence>
<dbReference type="SMART" id="SM00320">
    <property type="entry name" value="WD40"/>
    <property type="match status" value="12"/>
</dbReference>
<feature type="repeat" description="WD" evidence="3">
    <location>
        <begin position="232"/>
        <end position="255"/>
    </location>
</feature>
<organism evidence="9 10">
    <name type="scientific">Pyxicephalus adspersus</name>
    <name type="common">African bullfrog</name>
    <dbReference type="NCBI Taxonomy" id="30357"/>
    <lineage>
        <taxon>Eukaryota</taxon>
        <taxon>Metazoa</taxon>
        <taxon>Chordata</taxon>
        <taxon>Craniata</taxon>
        <taxon>Vertebrata</taxon>
        <taxon>Euteleostomi</taxon>
        <taxon>Amphibia</taxon>
        <taxon>Batrachia</taxon>
        <taxon>Anura</taxon>
        <taxon>Neobatrachia</taxon>
        <taxon>Ranoidea</taxon>
        <taxon>Pyxicephalidae</taxon>
        <taxon>Pyxicephalinae</taxon>
        <taxon>Pyxicephalus</taxon>
    </lineage>
</organism>
<gene>
    <name evidence="9" type="ORF">GDO54_006536</name>
</gene>
<feature type="domain" description="Gem-associated protein 5 TPR" evidence="6">
    <location>
        <begin position="885"/>
        <end position="1093"/>
    </location>
</feature>
<feature type="compositionally biased region" description="Basic and acidic residues" evidence="4">
    <location>
        <begin position="706"/>
        <end position="723"/>
    </location>
</feature>
<evidence type="ECO:0000256" key="3">
    <source>
        <dbReference type="PROSITE-ProRule" id="PRU00221"/>
    </source>
</evidence>
<evidence type="ECO:0000259" key="5">
    <source>
        <dbReference type="Pfam" id="PF23770"/>
    </source>
</evidence>
<feature type="compositionally biased region" description="Polar residues" evidence="4">
    <location>
        <begin position="1354"/>
        <end position="1364"/>
    </location>
</feature>
<dbReference type="GO" id="GO:0003730">
    <property type="term" value="F:mRNA 3'-UTR binding"/>
    <property type="evidence" value="ECO:0007669"/>
    <property type="project" value="TreeGrafter"/>
</dbReference>
<dbReference type="PRINTS" id="PR00320">
    <property type="entry name" value="GPROTEINBRPT"/>
</dbReference>
<dbReference type="Proteomes" id="UP001181693">
    <property type="component" value="Unassembled WGS sequence"/>
</dbReference>
<dbReference type="InterPro" id="IPR056424">
    <property type="entry name" value="Beta-prop_GEMI5_2nd"/>
</dbReference>
<dbReference type="InterPro" id="IPR056432">
    <property type="entry name" value="Beta-prop_GEMI5_1st"/>
</dbReference>
<dbReference type="Pfam" id="PF23774">
    <property type="entry name" value="TPR_GEMI5"/>
    <property type="match status" value="1"/>
</dbReference>
<dbReference type="Pfam" id="PF23770">
    <property type="entry name" value="Beta-prop_RIG_1st"/>
    <property type="match status" value="1"/>
</dbReference>
<comment type="caution">
    <text evidence="9">The sequence shown here is derived from an EMBL/GenBank/DDBJ whole genome shotgun (WGS) entry which is preliminary data.</text>
</comment>
<dbReference type="Pfam" id="PF00400">
    <property type="entry name" value="WD40"/>
    <property type="match status" value="1"/>
</dbReference>
<feature type="compositionally biased region" description="Basic and acidic residues" evidence="4">
    <location>
        <begin position="820"/>
        <end position="832"/>
    </location>
</feature>
<accession>A0AAV3ASM2</accession>
<dbReference type="InterPro" id="IPR015943">
    <property type="entry name" value="WD40/YVTN_repeat-like_dom_sf"/>
</dbReference>
<proteinExistence type="predicted"/>
<evidence type="ECO:0000313" key="9">
    <source>
        <dbReference type="EMBL" id="DBA30574.1"/>
    </source>
</evidence>
<feature type="domain" description="Gem-associated protein 5 second beta-propeller" evidence="7">
    <location>
        <begin position="383"/>
        <end position="691"/>
    </location>
</feature>
<evidence type="ECO:0000256" key="2">
    <source>
        <dbReference type="ARBA" id="ARBA00022737"/>
    </source>
</evidence>
<dbReference type="PROSITE" id="PS50082">
    <property type="entry name" value="WD_REPEATS_2"/>
    <property type="match status" value="3"/>
</dbReference>
<dbReference type="InterPro" id="IPR056421">
    <property type="entry name" value="TPR_GEMI5"/>
</dbReference>
<evidence type="ECO:0008006" key="11">
    <source>
        <dbReference type="Google" id="ProtNLM"/>
    </source>
</evidence>
<dbReference type="InterPro" id="IPR036322">
    <property type="entry name" value="WD40_repeat_dom_sf"/>
</dbReference>
<dbReference type="PROSITE" id="PS50294">
    <property type="entry name" value="WD_REPEATS_REGION"/>
    <property type="match status" value="2"/>
</dbReference>
<dbReference type="EMBL" id="DYDO01000002">
    <property type="protein sequence ID" value="DBA30574.1"/>
    <property type="molecule type" value="Genomic_DNA"/>
</dbReference>
<name>A0AAV3ASM2_PYXAD</name>
<dbReference type="PROSITE" id="PS00678">
    <property type="entry name" value="WD_REPEATS_1"/>
    <property type="match status" value="3"/>
</dbReference>
<feature type="domain" description="Gem-associated protein 5 RBS" evidence="8">
    <location>
        <begin position="1151"/>
        <end position="1301"/>
    </location>
</feature>
<keyword evidence="1 3" id="KW-0853">WD repeat</keyword>
<dbReference type="GO" id="GO:0032797">
    <property type="term" value="C:SMN complex"/>
    <property type="evidence" value="ECO:0007669"/>
    <property type="project" value="TreeGrafter"/>
</dbReference>
<reference evidence="9" key="1">
    <citation type="thesis" date="2020" institute="ProQuest LLC" country="789 East Eisenhower Parkway, Ann Arbor, MI, USA">
        <title>Comparative Genomics and Chromosome Evolution.</title>
        <authorList>
            <person name="Mudd A.B."/>
        </authorList>
    </citation>
    <scope>NUCLEOTIDE SEQUENCE</scope>
    <source>
        <strain evidence="9">1538</strain>
        <tissue evidence="9">Blood</tissue>
    </source>
</reference>
<dbReference type="InterPro" id="IPR001680">
    <property type="entry name" value="WD40_rpt"/>
</dbReference>
<feature type="region of interest" description="Disordered" evidence="4">
    <location>
        <begin position="706"/>
        <end position="855"/>
    </location>
</feature>
<keyword evidence="10" id="KW-1185">Reference proteome</keyword>
<dbReference type="InterPro" id="IPR019775">
    <property type="entry name" value="WD40_repeat_CS"/>
</dbReference>
<dbReference type="Gene3D" id="2.130.10.10">
    <property type="entry name" value="YVTN repeat-like/Quinoprotein amine dehydrogenase"/>
    <property type="match status" value="2"/>
</dbReference>
<dbReference type="PANTHER" id="PTHR46362">
    <property type="entry name" value="GEM-ASSOCIATED PROTEIN 5"/>
    <property type="match status" value="1"/>
</dbReference>
<feature type="region of interest" description="Disordered" evidence="4">
    <location>
        <begin position="1354"/>
        <end position="1392"/>
    </location>
</feature>
<dbReference type="Pfam" id="PF23777">
    <property type="entry name" value="GEMI5_RBS"/>
    <property type="match status" value="2"/>
</dbReference>
<feature type="domain" description="Gem-associated protein 5 first beta-propeller" evidence="5">
    <location>
        <begin position="69"/>
        <end position="217"/>
    </location>
</feature>
<dbReference type="InterPro" id="IPR052640">
    <property type="entry name" value="Gemin-5"/>
</dbReference>
<feature type="repeat" description="WD" evidence="3">
    <location>
        <begin position="625"/>
        <end position="667"/>
    </location>
</feature>
<evidence type="ECO:0000313" key="10">
    <source>
        <dbReference type="Proteomes" id="UP001181693"/>
    </source>
</evidence>
<dbReference type="GO" id="GO:0000387">
    <property type="term" value="P:spliceosomal snRNP assembly"/>
    <property type="evidence" value="ECO:0007669"/>
    <property type="project" value="TreeGrafter"/>
</dbReference>
<evidence type="ECO:0000259" key="8">
    <source>
        <dbReference type="Pfam" id="PF23777"/>
    </source>
</evidence>
<evidence type="ECO:0000259" key="6">
    <source>
        <dbReference type="Pfam" id="PF23774"/>
    </source>
</evidence>
<feature type="compositionally biased region" description="Basic and acidic residues" evidence="4">
    <location>
        <begin position="737"/>
        <end position="753"/>
    </location>
</feature>
<dbReference type="Pfam" id="PF23775">
    <property type="entry name" value="Beta-prop_RIG_2nd"/>
    <property type="match status" value="1"/>
</dbReference>
<keyword evidence="2" id="KW-0677">Repeat</keyword>
<evidence type="ECO:0000256" key="1">
    <source>
        <dbReference type="ARBA" id="ARBA00022574"/>
    </source>
</evidence>
<dbReference type="InterPro" id="IPR020472">
    <property type="entry name" value="WD40_PAC1"/>
</dbReference>
<dbReference type="GO" id="GO:0005634">
    <property type="term" value="C:nucleus"/>
    <property type="evidence" value="ECO:0007669"/>
    <property type="project" value="TreeGrafter"/>
</dbReference>
<dbReference type="SUPFAM" id="SSF50978">
    <property type="entry name" value="WD40 repeat-like"/>
    <property type="match status" value="3"/>
</dbReference>
<evidence type="ECO:0000259" key="7">
    <source>
        <dbReference type="Pfam" id="PF23775"/>
    </source>
</evidence>
<feature type="domain" description="Gem-associated protein 5 RBS" evidence="8">
    <location>
        <begin position="1312"/>
        <end position="1457"/>
    </location>
</feature>
<evidence type="ECO:0000256" key="4">
    <source>
        <dbReference type="SAM" id="MobiDB-lite"/>
    </source>
</evidence>
<protein>
    <recommendedName>
        <fullName evidence="11">Gem-associated protein 5</fullName>
    </recommendedName>
</protein>
<feature type="region of interest" description="Disordered" evidence="4">
    <location>
        <begin position="1455"/>
        <end position="1475"/>
    </location>
</feature>
<dbReference type="PANTHER" id="PTHR46362:SF1">
    <property type="entry name" value="GEM-ASSOCIATED PROTEIN 5"/>
    <property type="match status" value="1"/>
</dbReference>
<dbReference type="InterPro" id="IPR056420">
    <property type="entry name" value="GEMI5_RBS"/>
</dbReference>